<reference evidence="10" key="1">
    <citation type="submission" date="2021-02" db="EMBL/GenBank/DDBJ databases">
        <title>The CRISPR/cas machinery reduction and long-range gene transfer in the hot spring cyanobacterium Synechococcus.</title>
        <authorList>
            <person name="Dvorak P."/>
            <person name="Jahodarova E."/>
            <person name="Hasler P."/>
            <person name="Poulickova A."/>
        </authorList>
    </citation>
    <scope>NUCLEOTIDE SEQUENCE</scope>
    <source>
        <strain evidence="10">Rupite</strain>
    </source>
</reference>
<evidence type="ECO:0000259" key="9">
    <source>
        <dbReference type="Pfam" id="PF13742"/>
    </source>
</evidence>
<accession>A0ABT0CFG8</accession>
<dbReference type="Proteomes" id="UP000830835">
    <property type="component" value="Unassembled WGS sequence"/>
</dbReference>
<keyword evidence="11" id="KW-1185">Reference proteome</keyword>
<dbReference type="RefSeq" id="WP_244353063.1">
    <property type="nucleotide sequence ID" value="NZ_JAFIRA010000068.1"/>
</dbReference>
<dbReference type="Pfam" id="PF02601">
    <property type="entry name" value="Exonuc_VII_L"/>
    <property type="match status" value="1"/>
</dbReference>
<dbReference type="InterPro" id="IPR020579">
    <property type="entry name" value="Exonuc_VII_lsu_C"/>
</dbReference>
<dbReference type="HAMAP" id="MF_00378">
    <property type="entry name" value="Exonuc_7_L"/>
    <property type="match status" value="1"/>
</dbReference>
<dbReference type="PANTHER" id="PTHR30008">
    <property type="entry name" value="EXODEOXYRIBONUCLEASE 7 LARGE SUBUNIT"/>
    <property type="match status" value="1"/>
</dbReference>
<dbReference type="InterPro" id="IPR025824">
    <property type="entry name" value="OB-fold_nuc-bd_dom"/>
</dbReference>
<sequence>MRDPVPLEAALALADLTDEVPLLSVGGVSGYLQSLLGGDPYLVRLWVTGEVSSCNRSRNGHLFLTLTDPETGDALSGVIWQNQAAKLSFWPEVGQQVIVLGQVGIYSRNSTYRMVIWQLLPAGAGLLALRFQQLKARLRAEGLFDNQRPLPAHPQCIAVVSSPHAAGWGDIQRTLNRRYPGLRVLFSPAQVQGEAAPESIVRAIQRVERDGRAEVLLVARGGGASEDLACFNDERVVRAIAECRIPVITGIGHQRDETLADYAADYAAHTPTAAAERVVPDLEELHRQGSQLRQTLINRINQALQRAQHQLNHTQQHLALVHPERLIQAAQDRLTQQRQRLIQAMRHHLHQQHQQQQALRDHLQALDPEAVLRRGYALVRDEQGSLVRTPHLPPGTRLVIQLASGHLRVQVEEKEEKK</sequence>
<evidence type="ECO:0000256" key="5">
    <source>
        <dbReference type="HAMAP-Rule" id="MF_00378"/>
    </source>
</evidence>
<keyword evidence="4 5" id="KW-0269">Exonuclease</keyword>
<proteinExistence type="inferred from homology"/>
<comment type="catalytic activity">
    <reaction evidence="5 6">
        <text>Exonucleolytic cleavage in either 5'- to 3'- or 3'- to 5'-direction to yield nucleoside 5'-phosphates.</text>
        <dbReference type="EC" id="3.1.11.6"/>
    </reaction>
</comment>
<comment type="similarity">
    <text evidence="5 6">Belongs to the XseA family.</text>
</comment>
<organism evidence="10 11">
    <name type="scientific">Thermostichus vulcanus str. 'Rupite'</name>
    <dbReference type="NCBI Taxonomy" id="2813851"/>
    <lineage>
        <taxon>Bacteria</taxon>
        <taxon>Bacillati</taxon>
        <taxon>Cyanobacteriota</taxon>
        <taxon>Cyanophyceae</taxon>
        <taxon>Thermostichales</taxon>
        <taxon>Thermostichaceae</taxon>
        <taxon>Thermostichus</taxon>
    </lineage>
</organism>
<dbReference type="Pfam" id="PF13742">
    <property type="entry name" value="tRNA_anti_2"/>
    <property type="match status" value="1"/>
</dbReference>
<evidence type="ECO:0000259" key="8">
    <source>
        <dbReference type="Pfam" id="PF02601"/>
    </source>
</evidence>
<comment type="function">
    <text evidence="5">Bidirectionally degrades single-stranded DNA into large acid-insoluble oligonucleotides, which are then degraded further into small acid-soluble oligonucleotides.</text>
</comment>
<dbReference type="CDD" id="cd04489">
    <property type="entry name" value="ExoVII_LU_OBF"/>
    <property type="match status" value="1"/>
</dbReference>
<keyword evidence="2 5" id="KW-0540">Nuclease</keyword>
<dbReference type="EMBL" id="JAFIRA010000068">
    <property type="protein sequence ID" value="MCJ2544469.1"/>
    <property type="molecule type" value="Genomic_DNA"/>
</dbReference>
<evidence type="ECO:0000256" key="6">
    <source>
        <dbReference type="RuleBase" id="RU004355"/>
    </source>
</evidence>
<name>A0ABT0CFG8_THEVL</name>
<evidence type="ECO:0000256" key="1">
    <source>
        <dbReference type="ARBA" id="ARBA00022490"/>
    </source>
</evidence>
<dbReference type="NCBIfam" id="TIGR00237">
    <property type="entry name" value="xseA"/>
    <property type="match status" value="1"/>
</dbReference>
<evidence type="ECO:0000256" key="3">
    <source>
        <dbReference type="ARBA" id="ARBA00022801"/>
    </source>
</evidence>
<dbReference type="InterPro" id="IPR003753">
    <property type="entry name" value="Exonuc_VII_L"/>
</dbReference>
<keyword evidence="1 5" id="KW-0963">Cytoplasm</keyword>
<feature type="domain" description="OB-fold nucleic acid binding" evidence="9">
    <location>
        <begin position="23"/>
        <end position="119"/>
    </location>
</feature>
<keyword evidence="7" id="KW-0175">Coiled coil</keyword>
<feature type="coiled-coil region" evidence="7">
    <location>
        <begin position="297"/>
        <end position="347"/>
    </location>
</feature>
<gene>
    <name evidence="5" type="primary">xseA</name>
    <name evidence="10" type="ORF">JX360_16410</name>
</gene>
<dbReference type="PANTHER" id="PTHR30008:SF0">
    <property type="entry name" value="EXODEOXYRIBONUCLEASE 7 LARGE SUBUNIT"/>
    <property type="match status" value="1"/>
</dbReference>
<evidence type="ECO:0000256" key="4">
    <source>
        <dbReference type="ARBA" id="ARBA00022839"/>
    </source>
</evidence>
<evidence type="ECO:0000313" key="10">
    <source>
        <dbReference type="EMBL" id="MCJ2544469.1"/>
    </source>
</evidence>
<comment type="subcellular location">
    <subcellularLocation>
        <location evidence="5 6">Cytoplasm</location>
    </subcellularLocation>
</comment>
<keyword evidence="3 5" id="KW-0378">Hydrolase</keyword>
<evidence type="ECO:0000256" key="2">
    <source>
        <dbReference type="ARBA" id="ARBA00022722"/>
    </source>
</evidence>
<evidence type="ECO:0000313" key="11">
    <source>
        <dbReference type="Proteomes" id="UP000830835"/>
    </source>
</evidence>
<protein>
    <recommendedName>
        <fullName evidence="5">Exodeoxyribonuclease 7 large subunit</fullName>
        <ecNumber evidence="5">3.1.11.6</ecNumber>
    </recommendedName>
    <alternativeName>
        <fullName evidence="5">Exodeoxyribonuclease VII large subunit</fullName>
        <shortName evidence="5">Exonuclease VII large subunit</shortName>
    </alternativeName>
</protein>
<comment type="caution">
    <text evidence="10">The sequence shown here is derived from an EMBL/GenBank/DDBJ whole genome shotgun (WGS) entry which is preliminary data.</text>
</comment>
<dbReference type="EC" id="3.1.11.6" evidence="5"/>
<comment type="subunit">
    <text evidence="5">Heterooligomer composed of large and small subunits.</text>
</comment>
<evidence type="ECO:0000256" key="7">
    <source>
        <dbReference type="SAM" id="Coils"/>
    </source>
</evidence>
<feature type="domain" description="Exonuclease VII large subunit C-terminal" evidence="8">
    <location>
        <begin position="146"/>
        <end position="363"/>
    </location>
</feature>